<dbReference type="AlphaFoldDB" id="A0A644ULN5"/>
<dbReference type="InterPro" id="IPR057727">
    <property type="entry name" value="WCX_dom"/>
</dbReference>
<proteinExistence type="predicted"/>
<sequence length="310" mass="37199">MEKRKTSKDKTAYLFKRYIWLLDIIFNAKKISFEDINNRWQNASLNYSCEELPLRTFHNHRLAISEMFDIDITCDRKDGNKYFIEYESDLAKGKIRTWLLNSLSVNNIVNESHRLKDRILFENVPSGQMFLTPIIEAMRESHAINITYQKFEHNKAYSFEIHPYCVKIFKQRWYVVAFNPYKNNILIYSLDRIKNVETTSNKFDLPEDFNGEEYFKDSFGIIVDNYLETEEVLLKVFDEDVKYIETLPLHNSQKEVKKAIDYTIFSYKIKPTYDFIKEILSHGRYIEVLSPESLRKEIKRILKEEYGRYI</sequence>
<reference evidence="3" key="1">
    <citation type="submission" date="2019-08" db="EMBL/GenBank/DDBJ databases">
        <authorList>
            <person name="Kucharzyk K."/>
            <person name="Murdoch R.W."/>
            <person name="Higgins S."/>
            <person name="Loffler F."/>
        </authorList>
    </citation>
    <scope>NUCLEOTIDE SEQUENCE</scope>
</reference>
<evidence type="ECO:0000313" key="3">
    <source>
        <dbReference type="EMBL" id="MPL79821.1"/>
    </source>
</evidence>
<accession>A0A644ULN5</accession>
<evidence type="ECO:0000259" key="2">
    <source>
        <dbReference type="Pfam" id="PF25583"/>
    </source>
</evidence>
<dbReference type="PANTHER" id="PTHR34580:SF9">
    <property type="entry name" value="SLL5097 PROTEIN"/>
    <property type="match status" value="1"/>
</dbReference>
<dbReference type="EMBL" id="VSSQ01000130">
    <property type="protein sequence ID" value="MPL79821.1"/>
    <property type="molecule type" value="Genomic_DNA"/>
</dbReference>
<organism evidence="3">
    <name type="scientific">bioreactor metagenome</name>
    <dbReference type="NCBI Taxonomy" id="1076179"/>
    <lineage>
        <taxon>unclassified sequences</taxon>
        <taxon>metagenomes</taxon>
        <taxon>ecological metagenomes</taxon>
    </lineage>
</organism>
<gene>
    <name evidence="3" type="ORF">SDC9_25707</name>
</gene>
<dbReference type="Pfam" id="PF25583">
    <property type="entry name" value="WCX"/>
    <property type="match status" value="1"/>
</dbReference>
<feature type="domain" description="WYL" evidence="1">
    <location>
        <begin position="131"/>
        <end position="197"/>
    </location>
</feature>
<dbReference type="PANTHER" id="PTHR34580">
    <property type="match status" value="1"/>
</dbReference>
<comment type="caution">
    <text evidence="3">The sequence shown here is derived from an EMBL/GenBank/DDBJ whole genome shotgun (WGS) entry which is preliminary data.</text>
</comment>
<evidence type="ECO:0000259" key="1">
    <source>
        <dbReference type="Pfam" id="PF13280"/>
    </source>
</evidence>
<name>A0A644ULN5_9ZZZZ</name>
<dbReference type="Pfam" id="PF13280">
    <property type="entry name" value="WYL"/>
    <property type="match status" value="1"/>
</dbReference>
<dbReference type="InterPro" id="IPR026881">
    <property type="entry name" value="WYL_dom"/>
</dbReference>
<feature type="domain" description="WCX" evidence="2">
    <location>
        <begin position="229"/>
        <end position="304"/>
    </location>
</feature>
<dbReference type="PROSITE" id="PS52050">
    <property type="entry name" value="WYL"/>
    <property type="match status" value="1"/>
</dbReference>
<dbReference type="InterPro" id="IPR051534">
    <property type="entry name" value="CBASS_pafABC_assoc_protein"/>
</dbReference>
<protein>
    <submittedName>
        <fullName evidence="3">Uncharacterized protein</fullName>
    </submittedName>
</protein>